<evidence type="ECO:0000313" key="3">
    <source>
        <dbReference type="EMBL" id="GFO15738.1"/>
    </source>
</evidence>
<dbReference type="InterPro" id="IPR050828">
    <property type="entry name" value="C-type_lectin/matrix_domain"/>
</dbReference>
<dbReference type="Proteomes" id="UP000735302">
    <property type="component" value="Unassembled WGS sequence"/>
</dbReference>
<accession>A0AAV4B9A8</accession>
<proteinExistence type="predicted"/>
<dbReference type="EMBL" id="BLXT01004630">
    <property type="protein sequence ID" value="GFO15738.1"/>
    <property type="molecule type" value="Genomic_DNA"/>
</dbReference>
<dbReference type="Pfam" id="PF00059">
    <property type="entry name" value="Lectin_C"/>
    <property type="match status" value="1"/>
</dbReference>
<dbReference type="PANTHER" id="PTHR45710:SF26">
    <property type="entry name" value="RH26557P"/>
    <property type="match status" value="1"/>
</dbReference>
<evidence type="ECO:0000256" key="1">
    <source>
        <dbReference type="SAM" id="SignalP"/>
    </source>
</evidence>
<evidence type="ECO:0000259" key="2">
    <source>
        <dbReference type="PROSITE" id="PS50041"/>
    </source>
</evidence>
<feature type="chain" id="PRO_5043988430" evidence="1">
    <location>
        <begin position="20"/>
        <end position="219"/>
    </location>
</feature>
<dbReference type="InterPro" id="IPR016187">
    <property type="entry name" value="CTDL_fold"/>
</dbReference>
<dbReference type="SUPFAM" id="SSF56436">
    <property type="entry name" value="C-type lectin-like"/>
    <property type="match status" value="2"/>
</dbReference>
<dbReference type="InterPro" id="IPR001304">
    <property type="entry name" value="C-type_lectin-like"/>
</dbReference>
<feature type="domain" description="C-type lectin" evidence="2">
    <location>
        <begin position="30"/>
        <end position="84"/>
    </location>
</feature>
<dbReference type="InterPro" id="IPR016186">
    <property type="entry name" value="C-type_lectin-like/link_sf"/>
</dbReference>
<dbReference type="PROSITE" id="PS50041">
    <property type="entry name" value="C_TYPE_LECTIN_2"/>
    <property type="match status" value="1"/>
</dbReference>
<feature type="signal peptide" evidence="1">
    <location>
        <begin position="1"/>
        <end position="19"/>
    </location>
</feature>
<dbReference type="PANTHER" id="PTHR45710">
    <property type="entry name" value="C-TYPE LECTIN DOMAIN-CONTAINING PROTEIN 180"/>
    <property type="match status" value="1"/>
</dbReference>
<dbReference type="SMART" id="SM00034">
    <property type="entry name" value="CLECT"/>
    <property type="match status" value="1"/>
</dbReference>
<gene>
    <name evidence="3" type="ORF">PoB_004224300</name>
</gene>
<name>A0AAV4B9A8_9GAST</name>
<organism evidence="3 4">
    <name type="scientific">Plakobranchus ocellatus</name>
    <dbReference type="NCBI Taxonomy" id="259542"/>
    <lineage>
        <taxon>Eukaryota</taxon>
        <taxon>Metazoa</taxon>
        <taxon>Spiralia</taxon>
        <taxon>Lophotrochozoa</taxon>
        <taxon>Mollusca</taxon>
        <taxon>Gastropoda</taxon>
        <taxon>Heterobranchia</taxon>
        <taxon>Euthyneura</taxon>
        <taxon>Panpulmonata</taxon>
        <taxon>Sacoglossa</taxon>
        <taxon>Placobranchoidea</taxon>
        <taxon>Plakobranchidae</taxon>
        <taxon>Plakobranchus</taxon>
    </lineage>
</organism>
<dbReference type="AlphaFoldDB" id="A0AAV4B9A8"/>
<reference evidence="3 4" key="1">
    <citation type="journal article" date="2021" name="Elife">
        <title>Chloroplast acquisition without the gene transfer in kleptoplastic sea slugs, Plakobranchus ocellatus.</title>
        <authorList>
            <person name="Maeda T."/>
            <person name="Takahashi S."/>
            <person name="Yoshida T."/>
            <person name="Shimamura S."/>
            <person name="Takaki Y."/>
            <person name="Nagai Y."/>
            <person name="Toyoda A."/>
            <person name="Suzuki Y."/>
            <person name="Arimoto A."/>
            <person name="Ishii H."/>
            <person name="Satoh N."/>
            <person name="Nishiyama T."/>
            <person name="Hasebe M."/>
            <person name="Maruyama T."/>
            <person name="Minagawa J."/>
            <person name="Obokata J."/>
            <person name="Shigenobu S."/>
        </authorList>
    </citation>
    <scope>NUCLEOTIDE SEQUENCE [LARGE SCALE GENOMIC DNA]</scope>
</reference>
<evidence type="ECO:0000313" key="4">
    <source>
        <dbReference type="Proteomes" id="UP000735302"/>
    </source>
</evidence>
<keyword evidence="4" id="KW-1185">Reference proteome</keyword>
<sequence>MVHFFAYVVVTAFITLTAAQLECPGGFSLFESYCYFIGKAGYDFYESRDECDKRHSDLVTISSTEEREFLKSLLKDDAAKGVWIRADRVGRDRPIPLRLGLNKGLSPDVKCETLSKRRDWEREKKDCDVSNGMKFVCKTRSFARTCTRRTCFTLLPGRYYQSIGQMTCEDLGGSLASIRSKRESKVVKEYLDQVSRLENPTYQQRPDKNNRYKLLTTLP</sequence>
<protein>
    <submittedName>
        <fullName evidence="3">C-type lectin snaclec-2</fullName>
    </submittedName>
</protein>
<dbReference type="Gene3D" id="3.10.100.10">
    <property type="entry name" value="Mannose-Binding Protein A, subunit A"/>
    <property type="match status" value="1"/>
</dbReference>
<keyword evidence="1" id="KW-0732">Signal</keyword>
<comment type="caution">
    <text evidence="3">The sequence shown here is derived from an EMBL/GenBank/DDBJ whole genome shotgun (WGS) entry which is preliminary data.</text>
</comment>